<evidence type="ECO:0000313" key="2">
    <source>
        <dbReference type="EMBL" id="SDP04698.1"/>
    </source>
</evidence>
<sequence>MLGLALLGLALLRLTLLDLALLRLTLLDLALLRLTLLDLALLRLTLLSFALRSLALLRLALLGVGTRGLVTLCAVHGLALRRLALRAGSAERLVRLGTRGAGELVALRVAALRGLSRRLLTTRSLRPLTVARGRALRVGPALGGRGMRRLPLGPPTLLLALRPAGRCLRRCALRMRLPLCAGRVRPRLPRGKGAGLTGRTRNGVLRGPRRLGVRGERLLRLGCLPWLRVRAGRLALPGERRLGGTGRRGVPARSGFRAAGGGLRPAR</sequence>
<proteinExistence type="predicted"/>
<protein>
    <submittedName>
        <fullName evidence="2">Uncharacterized protein</fullName>
    </submittedName>
</protein>
<feature type="region of interest" description="Disordered" evidence="1">
    <location>
        <begin position="240"/>
        <end position="267"/>
    </location>
</feature>
<feature type="compositionally biased region" description="Gly residues" evidence="1">
    <location>
        <begin position="258"/>
        <end position="267"/>
    </location>
</feature>
<evidence type="ECO:0000256" key="1">
    <source>
        <dbReference type="SAM" id="MobiDB-lite"/>
    </source>
</evidence>
<dbReference type="EMBL" id="FNJB01000006">
    <property type="protein sequence ID" value="SDP04698.1"/>
    <property type="molecule type" value="Genomic_DNA"/>
</dbReference>
<gene>
    <name evidence="2" type="ORF">SAMN05192558_106131</name>
</gene>
<dbReference type="Proteomes" id="UP000199651">
    <property type="component" value="Unassembled WGS sequence"/>
</dbReference>
<keyword evidence="3" id="KW-1185">Reference proteome</keyword>
<evidence type="ECO:0000313" key="3">
    <source>
        <dbReference type="Proteomes" id="UP000199651"/>
    </source>
</evidence>
<organism evidence="2 3">
    <name type="scientific">Actinokineospora alba</name>
    <dbReference type="NCBI Taxonomy" id="504798"/>
    <lineage>
        <taxon>Bacteria</taxon>
        <taxon>Bacillati</taxon>
        <taxon>Actinomycetota</taxon>
        <taxon>Actinomycetes</taxon>
        <taxon>Pseudonocardiales</taxon>
        <taxon>Pseudonocardiaceae</taxon>
        <taxon>Actinokineospora</taxon>
    </lineage>
</organism>
<reference evidence="3" key="1">
    <citation type="submission" date="2016-10" db="EMBL/GenBank/DDBJ databases">
        <authorList>
            <person name="Varghese N."/>
            <person name="Submissions S."/>
        </authorList>
    </citation>
    <scope>NUCLEOTIDE SEQUENCE [LARGE SCALE GENOMIC DNA]</scope>
    <source>
        <strain evidence="3">IBRC-M 10655</strain>
    </source>
</reference>
<accession>A0A1H0PJ68</accession>
<name>A0A1H0PJ68_9PSEU</name>
<dbReference type="AlphaFoldDB" id="A0A1H0PJ68"/>